<feature type="domain" description="Response regulatory" evidence="7">
    <location>
        <begin position="2"/>
        <end position="118"/>
    </location>
</feature>
<keyword evidence="9" id="KW-1185">Reference proteome</keyword>
<gene>
    <name evidence="8" type="ORF">O9H85_34480</name>
</gene>
<evidence type="ECO:0000313" key="9">
    <source>
        <dbReference type="Proteomes" id="UP001527882"/>
    </source>
</evidence>
<name>A0ABT4QKG8_9BACL</name>
<accession>A0ABT4QKG8</accession>
<dbReference type="Pfam" id="PF12833">
    <property type="entry name" value="HTH_18"/>
    <property type="match status" value="1"/>
</dbReference>
<feature type="domain" description="HTH araC/xylS-type" evidence="6">
    <location>
        <begin position="399"/>
        <end position="497"/>
    </location>
</feature>
<dbReference type="SMART" id="SM00448">
    <property type="entry name" value="REC"/>
    <property type="match status" value="1"/>
</dbReference>
<dbReference type="PROSITE" id="PS00041">
    <property type="entry name" value="HTH_ARAC_FAMILY_1"/>
    <property type="match status" value="1"/>
</dbReference>
<dbReference type="CDD" id="cd17536">
    <property type="entry name" value="REC_YesN-like"/>
    <property type="match status" value="1"/>
</dbReference>
<dbReference type="Proteomes" id="UP001527882">
    <property type="component" value="Unassembled WGS sequence"/>
</dbReference>
<keyword evidence="2" id="KW-0238">DNA-binding</keyword>
<dbReference type="PANTHER" id="PTHR43280:SF2">
    <property type="entry name" value="HTH-TYPE TRANSCRIPTIONAL REGULATOR EXSA"/>
    <property type="match status" value="1"/>
</dbReference>
<proteinExistence type="predicted"/>
<dbReference type="PROSITE" id="PS01124">
    <property type="entry name" value="HTH_ARAC_FAMILY_2"/>
    <property type="match status" value="1"/>
</dbReference>
<dbReference type="SUPFAM" id="SSF46689">
    <property type="entry name" value="Homeodomain-like"/>
    <property type="match status" value="2"/>
</dbReference>
<feature type="coiled-coil region" evidence="5">
    <location>
        <begin position="111"/>
        <end position="138"/>
    </location>
</feature>
<dbReference type="EMBL" id="JAQAGZ010000036">
    <property type="protein sequence ID" value="MCZ8517368.1"/>
    <property type="molecule type" value="Genomic_DNA"/>
</dbReference>
<feature type="modified residue" description="4-aspartylphosphate" evidence="4">
    <location>
        <position position="53"/>
    </location>
</feature>
<dbReference type="InterPro" id="IPR018060">
    <property type="entry name" value="HTH_AraC"/>
</dbReference>
<protein>
    <submittedName>
        <fullName evidence="8">Response regulator</fullName>
    </submittedName>
</protein>
<dbReference type="SUPFAM" id="SSF52172">
    <property type="entry name" value="CheY-like"/>
    <property type="match status" value="1"/>
</dbReference>
<dbReference type="InterPro" id="IPR011006">
    <property type="entry name" value="CheY-like_superfamily"/>
</dbReference>
<dbReference type="PANTHER" id="PTHR43280">
    <property type="entry name" value="ARAC-FAMILY TRANSCRIPTIONAL REGULATOR"/>
    <property type="match status" value="1"/>
</dbReference>
<evidence type="ECO:0000256" key="3">
    <source>
        <dbReference type="ARBA" id="ARBA00023163"/>
    </source>
</evidence>
<keyword evidence="4" id="KW-0597">Phosphoprotein</keyword>
<evidence type="ECO:0000256" key="1">
    <source>
        <dbReference type="ARBA" id="ARBA00023015"/>
    </source>
</evidence>
<dbReference type="RefSeq" id="WP_269885896.1">
    <property type="nucleotide sequence ID" value="NZ_JAQAGZ010000036.1"/>
</dbReference>
<dbReference type="Gene3D" id="1.10.10.60">
    <property type="entry name" value="Homeodomain-like"/>
    <property type="match status" value="2"/>
</dbReference>
<dbReference type="InterPro" id="IPR001789">
    <property type="entry name" value="Sig_transdc_resp-reg_receiver"/>
</dbReference>
<comment type="caution">
    <text evidence="8">The sequence shown here is derived from an EMBL/GenBank/DDBJ whole genome shotgun (WGS) entry which is preliminary data.</text>
</comment>
<evidence type="ECO:0000256" key="5">
    <source>
        <dbReference type="SAM" id="Coils"/>
    </source>
</evidence>
<dbReference type="PROSITE" id="PS50110">
    <property type="entry name" value="RESPONSE_REGULATORY"/>
    <property type="match status" value="1"/>
</dbReference>
<dbReference type="InterPro" id="IPR018062">
    <property type="entry name" value="HTH_AraC-typ_CS"/>
</dbReference>
<dbReference type="InterPro" id="IPR009057">
    <property type="entry name" value="Homeodomain-like_sf"/>
</dbReference>
<dbReference type="SMART" id="SM00342">
    <property type="entry name" value="HTH_ARAC"/>
    <property type="match status" value="1"/>
</dbReference>
<keyword evidence="1" id="KW-0805">Transcription regulation</keyword>
<keyword evidence="5" id="KW-0175">Coiled coil</keyword>
<keyword evidence="3" id="KW-0804">Transcription</keyword>
<evidence type="ECO:0000256" key="2">
    <source>
        <dbReference type="ARBA" id="ARBA00023125"/>
    </source>
</evidence>
<dbReference type="Pfam" id="PF00072">
    <property type="entry name" value="Response_reg"/>
    <property type="match status" value="1"/>
</dbReference>
<dbReference type="Gene3D" id="3.40.50.2300">
    <property type="match status" value="1"/>
</dbReference>
<reference evidence="8 9" key="1">
    <citation type="submission" date="2022-12" db="EMBL/GenBank/DDBJ databases">
        <title>Draft genome sequence of Paenibacillus sp. dW9.</title>
        <authorList>
            <person name="Choi E.-W."/>
            <person name="Kim D.-U."/>
        </authorList>
    </citation>
    <scope>NUCLEOTIDE SEQUENCE [LARGE SCALE GENOMIC DNA]</scope>
    <source>
        <strain evidence="9">dW9</strain>
    </source>
</reference>
<evidence type="ECO:0000313" key="8">
    <source>
        <dbReference type="EMBL" id="MCZ8517368.1"/>
    </source>
</evidence>
<evidence type="ECO:0000256" key="4">
    <source>
        <dbReference type="PROSITE-ProRule" id="PRU00169"/>
    </source>
</evidence>
<evidence type="ECO:0000259" key="6">
    <source>
        <dbReference type="PROSITE" id="PS01124"/>
    </source>
</evidence>
<sequence length="501" mass="57995">MNIFLVEDEYWALAELKELFRVYEPEHRVFAFDNGEDALLAADTVRPDLVLTDINMPGMDGLELVQKLNERDASIMKMIISVHDHFEYARQGMKFGVADFLVKPVKKDIMLKTVDQALQQIKRQMTQTEERLHASLVQALLTPEFPTGPKLERFYKDPFCMLLLQLEGAAYIGWKDTGLRLADLKKLPSNPSQGEILGVELDGRQRVLLFECDPDEGHDMMEVIVEQLFERIRSDIYHIHIGMTKKSARQSLYEAFGLLKQHLEDRMLFGMPTLALQQGNRDVELGDAWDRVRLLETHYRKGELVKGEAALHNMLKELRNKKITRRQLRLFVSDMLFSLKYKLLSSRSGSVILHDLHEDPRLLQHVSGYGELLHYLHEKIVRLYGEEEPADRNPKGLIPVLLRLIHSRYQETISLQRFAAEHHVSLGYLSRMFKAQTGLTFSEYLAEYRIRKAKELLSGGVERLQEVSRMVGYEDPKHFSAIFKKLVGETPMTYAKRAMNK</sequence>
<organism evidence="8 9">
    <name type="scientific">Paenibacillus gyeongsangnamensis</name>
    <dbReference type="NCBI Taxonomy" id="3388067"/>
    <lineage>
        <taxon>Bacteria</taxon>
        <taxon>Bacillati</taxon>
        <taxon>Bacillota</taxon>
        <taxon>Bacilli</taxon>
        <taxon>Bacillales</taxon>
        <taxon>Paenibacillaceae</taxon>
        <taxon>Paenibacillus</taxon>
    </lineage>
</organism>
<evidence type="ECO:0000259" key="7">
    <source>
        <dbReference type="PROSITE" id="PS50110"/>
    </source>
</evidence>